<dbReference type="RefSeq" id="WP_203844250.1">
    <property type="nucleotide sequence ID" value="NZ_BAAAVW010000005.1"/>
</dbReference>
<evidence type="ECO:0000313" key="1">
    <source>
        <dbReference type="EMBL" id="GIG42358.1"/>
    </source>
</evidence>
<sequence length="48" mass="5255">MAQIATETSTSTSTEMKKIVVRKAGAVRLTRLCNNYCYGMCCCAEFLG</sequence>
<name>A0A919U968_9ACTN</name>
<dbReference type="Proteomes" id="UP000660611">
    <property type="component" value="Unassembled WGS sequence"/>
</dbReference>
<evidence type="ECO:0000313" key="2">
    <source>
        <dbReference type="Proteomes" id="UP000660611"/>
    </source>
</evidence>
<gene>
    <name evidence="1" type="ORF">Dsi01nite_003990</name>
</gene>
<comment type="caution">
    <text evidence="1">The sequence shown here is derived from an EMBL/GenBank/DDBJ whole genome shotgun (WGS) entry which is preliminary data.</text>
</comment>
<accession>A0A919U968</accession>
<proteinExistence type="predicted"/>
<dbReference type="AlphaFoldDB" id="A0A919U968"/>
<keyword evidence="2" id="KW-1185">Reference proteome</keyword>
<reference evidence="1" key="1">
    <citation type="submission" date="2021-01" db="EMBL/GenBank/DDBJ databases">
        <title>Whole genome shotgun sequence of Dactylosporangium siamense NBRC 106093.</title>
        <authorList>
            <person name="Komaki H."/>
            <person name="Tamura T."/>
        </authorList>
    </citation>
    <scope>NUCLEOTIDE SEQUENCE</scope>
    <source>
        <strain evidence="1">NBRC 106093</strain>
    </source>
</reference>
<organism evidence="1 2">
    <name type="scientific">Dactylosporangium siamense</name>
    <dbReference type="NCBI Taxonomy" id="685454"/>
    <lineage>
        <taxon>Bacteria</taxon>
        <taxon>Bacillati</taxon>
        <taxon>Actinomycetota</taxon>
        <taxon>Actinomycetes</taxon>
        <taxon>Micromonosporales</taxon>
        <taxon>Micromonosporaceae</taxon>
        <taxon>Dactylosporangium</taxon>
    </lineage>
</organism>
<protein>
    <submittedName>
        <fullName evidence="1">Uncharacterized protein</fullName>
    </submittedName>
</protein>
<dbReference type="EMBL" id="BONQ01000014">
    <property type="protein sequence ID" value="GIG42358.1"/>
    <property type="molecule type" value="Genomic_DNA"/>
</dbReference>